<sequence>MNTKQQAETFAEMIRHICDADMKSGLRHILTIADMEYMTRFVERRTQSIPNGWTHTD</sequence>
<reference evidence="1" key="1">
    <citation type="submission" date="2020-04" db="EMBL/GenBank/DDBJ databases">
        <authorList>
            <person name="Chiriac C."/>
            <person name="Salcher M."/>
            <person name="Ghai R."/>
            <person name="Kavagutti S V."/>
        </authorList>
    </citation>
    <scope>NUCLEOTIDE SEQUENCE</scope>
</reference>
<proteinExistence type="predicted"/>
<organism evidence="1">
    <name type="scientific">uncultured Caudovirales phage</name>
    <dbReference type="NCBI Taxonomy" id="2100421"/>
    <lineage>
        <taxon>Viruses</taxon>
        <taxon>Duplodnaviria</taxon>
        <taxon>Heunggongvirae</taxon>
        <taxon>Uroviricota</taxon>
        <taxon>Caudoviricetes</taxon>
        <taxon>Peduoviridae</taxon>
        <taxon>Maltschvirus</taxon>
        <taxon>Maltschvirus maltsch</taxon>
    </lineage>
</organism>
<dbReference type="EMBL" id="LR796426">
    <property type="protein sequence ID" value="CAB4144306.1"/>
    <property type="molecule type" value="Genomic_DNA"/>
</dbReference>
<name>A0A6J5MGV6_9CAUD</name>
<protein>
    <submittedName>
        <fullName evidence="1">Uncharacterized protein</fullName>
    </submittedName>
</protein>
<accession>A0A6J5MGV6</accession>
<gene>
    <name evidence="1" type="ORF">UFOVP453_30</name>
</gene>
<evidence type="ECO:0000313" key="1">
    <source>
        <dbReference type="EMBL" id="CAB4144306.1"/>
    </source>
</evidence>